<evidence type="ECO:0000256" key="4">
    <source>
        <dbReference type="ARBA" id="ARBA00022801"/>
    </source>
</evidence>
<reference evidence="9 10" key="1">
    <citation type="journal article" date="2021" name="Int. J. Syst. Evol. Microbiol.">
        <title>Faecalibacter bovis sp. nov., isolated from cow faeces.</title>
        <authorList>
            <person name="Li F."/>
            <person name="Zhao W."/>
            <person name="Hong Q."/>
            <person name="Shao Q."/>
            <person name="Song J."/>
            <person name="Yang S."/>
        </authorList>
    </citation>
    <scope>NUCLEOTIDE SEQUENCE [LARGE SCALE GENOMIC DNA]</scope>
    <source>
        <strain evidence="9 10">ZY171143</strain>
    </source>
</reference>
<keyword evidence="3" id="KW-0645">Protease</keyword>
<dbReference type="SUPFAM" id="SSF52096">
    <property type="entry name" value="ClpP/crotonase"/>
    <property type="match status" value="2"/>
</dbReference>
<dbReference type="CDD" id="cd07023">
    <property type="entry name" value="S49_Sppa_N_C"/>
    <property type="match status" value="1"/>
</dbReference>
<dbReference type="InterPro" id="IPR002142">
    <property type="entry name" value="Peptidase_S49"/>
</dbReference>
<dbReference type="EMBL" id="CP072842">
    <property type="protein sequence ID" value="QTV06015.1"/>
    <property type="molecule type" value="Genomic_DNA"/>
</dbReference>
<dbReference type="NCBIfam" id="TIGR00706">
    <property type="entry name" value="SppA_dom"/>
    <property type="match status" value="1"/>
</dbReference>
<evidence type="ECO:0000313" key="9">
    <source>
        <dbReference type="EMBL" id="QTV06015.1"/>
    </source>
</evidence>
<organism evidence="9 10">
    <name type="scientific">Faecalibacter bovis</name>
    <dbReference type="NCBI Taxonomy" id="2898187"/>
    <lineage>
        <taxon>Bacteria</taxon>
        <taxon>Pseudomonadati</taxon>
        <taxon>Bacteroidota</taxon>
        <taxon>Flavobacteriia</taxon>
        <taxon>Flavobacteriales</taxon>
        <taxon>Weeksellaceae</taxon>
        <taxon>Faecalibacter</taxon>
    </lineage>
</organism>
<dbReference type="PANTHER" id="PTHR33209">
    <property type="entry name" value="PROTEASE 4"/>
    <property type="match status" value="1"/>
</dbReference>
<evidence type="ECO:0000256" key="1">
    <source>
        <dbReference type="ARBA" id="ARBA00004370"/>
    </source>
</evidence>
<dbReference type="InterPro" id="IPR029045">
    <property type="entry name" value="ClpP/crotonase-like_dom_sf"/>
</dbReference>
<gene>
    <name evidence="9" type="primary">sppA</name>
    <name evidence="9" type="ORF">J9309_01315</name>
</gene>
<dbReference type="InterPro" id="IPR004635">
    <property type="entry name" value="Pept_S49_SppA"/>
</dbReference>
<keyword evidence="7" id="KW-0812">Transmembrane</keyword>
<evidence type="ECO:0000313" key="10">
    <source>
        <dbReference type="Proteomes" id="UP000672011"/>
    </source>
</evidence>
<keyword evidence="10" id="KW-1185">Reference proteome</keyword>
<dbReference type="RefSeq" id="WP_230476655.1">
    <property type="nucleotide sequence ID" value="NZ_CP072842.1"/>
</dbReference>
<keyword evidence="4" id="KW-0378">Hydrolase</keyword>
<keyword evidence="6 7" id="KW-0472">Membrane</keyword>
<dbReference type="Proteomes" id="UP000672011">
    <property type="component" value="Chromosome"/>
</dbReference>
<evidence type="ECO:0000256" key="3">
    <source>
        <dbReference type="ARBA" id="ARBA00022670"/>
    </source>
</evidence>
<feature type="domain" description="Peptidase S49" evidence="8">
    <location>
        <begin position="371"/>
        <end position="523"/>
    </location>
</feature>
<comment type="similarity">
    <text evidence="2">Belongs to the peptidase S49 family.</text>
</comment>
<dbReference type="PIRSF" id="PIRSF001217">
    <property type="entry name" value="Protease_4_SppA"/>
    <property type="match status" value="1"/>
</dbReference>
<sequence>MKSFLGRVLSTIVGNIATISIFGILLFLLIIISSITAPTTSVKEGSVLELTLDEAILESDMDNEVSIFDLSTPSKFYLNNILKAIESAKTDDNIKGISLKIESFNGGLTQASDIRKALEDFKTSGKFVYAYANNSSQLSYYINSVADSVYQNPLGGTLLQGMSSEVMFYKNAGDKYGVDFQVIRYGEFKSAVEPFFRTDLSDENKIQLNSLLGDIWNNLSNDMAKSRKISPVNFQTITDSLYSYIPEVGLKHKIYDKIIHEAEYEDILFKKLNLTSKSGKTNNEILAKHTISIEKYFNTLTEDSNSDKIAILYASGEITEGDGFDGIQSKTYVKAIREIEKSKNIKALVLRVNSPGGSANASEEILFELRRLKKKMPIVVSFGDVAASGGYYIAQDSDKIFAQPNTITGSIGVFGMIPNAKELVNNIGITTDGVKTNANADQLKSVFNPLSTDAEKLMNKSVVLIYEKFVNHVARNRKMTFDQVNKIGGGRVWSGTSAKQIGLIDDFGGLNEAIKEAAKLSKIENYSTESFPKRKESIEELMEKIQGNNIDSKIREELGTDAAKIYSNLKKMNQQKGVQARLPFDIKIN</sequence>
<evidence type="ECO:0000256" key="7">
    <source>
        <dbReference type="SAM" id="Phobius"/>
    </source>
</evidence>
<comment type="subcellular location">
    <subcellularLocation>
        <location evidence="1">Membrane</location>
    </subcellularLocation>
</comment>
<reference evidence="10" key="2">
    <citation type="submission" date="2021-04" db="EMBL/GenBank/DDBJ databases">
        <title>Taxonomy of Flavobacteriaceae bacterium ZY171143.</title>
        <authorList>
            <person name="Li F."/>
        </authorList>
    </citation>
    <scope>NUCLEOTIDE SEQUENCE [LARGE SCALE GENOMIC DNA]</scope>
    <source>
        <strain evidence="10">ZY171143</strain>
    </source>
</reference>
<dbReference type="Pfam" id="PF01343">
    <property type="entry name" value="Peptidase_S49"/>
    <property type="match status" value="2"/>
</dbReference>
<keyword evidence="5" id="KW-0720">Serine protease</keyword>
<feature type="domain" description="Peptidase S49" evidence="8">
    <location>
        <begin position="121"/>
        <end position="258"/>
    </location>
</feature>
<accession>A0ABX7XDT5</accession>
<keyword evidence="7" id="KW-1133">Transmembrane helix</keyword>
<name>A0ABX7XDT5_9FLAO</name>
<dbReference type="InterPro" id="IPR047272">
    <property type="entry name" value="S49_SppA_C"/>
</dbReference>
<dbReference type="PANTHER" id="PTHR33209:SF1">
    <property type="entry name" value="PEPTIDASE S49 DOMAIN-CONTAINING PROTEIN"/>
    <property type="match status" value="1"/>
</dbReference>
<evidence type="ECO:0000256" key="6">
    <source>
        <dbReference type="ARBA" id="ARBA00023136"/>
    </source>
</evidence>
<dbReference type="Gene3D" id="3.90.226.10">
    <property type="entry name" value="2-enoyl-CoA Hydratase, Chain A, domain 1"/>
    <property type="match status" value="3"/>
</dbReference>
<feature type="transmembrane region" description="Helical" evidence="7">
    <location>
        <begin position="12"/>
        <end position="32"/>
    </location>
</feature>
<protein>
    <submittedName>
        <fullName evidence="9">Signal peptide peptidase SppA</fullName>
    </submittedName>
</protein>
<dbReference type="InterPro" id="IPR004634">
    <property type="entry name" value="Pept_S49_pIV"/>
</dbReference>
<dbReference type="InterPro" id="IPR047217">
    <property type="entry name" value="S49_SppA_67K_type_N"/>
</dbReference>
<evidence type="ECO:0000259" key="8">
    <source>
        <dbReference type="Pfam" id="PF01343"/>
    </source>
</evidence>
<evidence type="ECO:0000256" key="2">
    <source>
        <dbReference type="ARBA" id="ARBA00008683"/>
    </source>
</evidence>
<dbReference type="NCBIfam" id="TIGR00705">
    <property type="entry name" value="SppA_67K"/>
    <property type="match status" value="1"/>
</dbReference>
<evidence type="ECO:0000256" key="5">
    <source>
        <dbReference type="ARBA" id="ARBA00022825"/>
    </source>
</evidence>
<proteinExistence type="inferred from homology"/>
<dbReference type="CDD" id="cd07018">
    <property type="entry name" value="S49_SppA_67K_type"/>
    <property type="match status" value="1"/>
</dbReference>